<dbReference type="InterPro" id="IPR027375">
    <property type="entry name" value="DKNYY"/>
</dbReference>
<organism evidence="2 3">
    <name type="scientific">Psychroflexus salarius</name>
    <dbReference type="NCBI Taxonomy" id="1155689"/>
    <lineage>
        <taxon>Bacteria</taxon>
        <taxon>Pseudomonadati</taxon>
        <taxon>Bacteroidota</taxon>
        <taxon>Flavobacteriia</taxon>
        <taxon>Flavobacteriales</taxon>
        <taxon>Flavobacteriaceae</taxon>
        <taxon>Psychroflexus</taxon>
    </lineage>
</organism>
<evidence type="ECO:0000313" key="3">
    <source>
        <dbReference type="Proteomes" id="UP000184462"/>
    </source>
</evidence>
<dbReference type="EMBL" id="FQTW01000015">
    <property type="protein sequence ID" value="SHF01227.1"/>
    <property type="molecule type" value="Genomic_DNA"/>
</dbReference>
<protein>
    <submittedName>
        <fullName evidence="2">DKNYY family protein</fullName>
    </submittedName>
</protein>
<accession>A0A1M4Y5Z2</accession>
<feature type="transmembrane region" description="Helical" evidence="1">
    <location>
        <begin position="48"/>
        <end position="68"/>
    </location>
</feature>
<keyword evidence="1" id="KW-1133">Transmembrane helix</keyword>
<name>A0A1M4Y5Z2_9FLAO</name>
<sequence>MPNFKIIAFSKEVPKKFKWINWFILIPILFWPLIFFGTVFFFDDPNANPLMVWALFIGVNLYPVYLIVLFELNARLHKRIIFAAYFLPILIIGSLSFIIARQYISSKQFAKEREIANKNRQKEGYIGSCDTYKVIGETVSYRDTILNADSKSFEYLSCHYGKDNQQAYKGKEPIPGSDPESFEIIDWQWQRDKNFYYFRGNAIKGIDYKSFEILIANYSKDRFNVYFYDKIIESADPSTFKVNRMTHIATDKNNKYKFGKKITTTNNVYKK</sequence>
<dbReference type="Proteomes" id="UP000184462">
    <property type="component" value="Unassembled WGS sequence"/>
</dbReference>
<keyword evidence="1" id="KW-0472">Membrane</keyword>
<reference evidence="2 3" key="1">
    <citation type="submission" date="2016-11" db="EMBL/GenBank/DDBJ databases">
        <authorList>
            <person name="Jaros S."/>
            <person name="Januszkiewicz K."/>
            <person name="Wedrychowicz H."/>
        </authorList>
    </citation>
    <scope>NUCLEOTIDE SEQUENCE [LARGE SCALE GENOMIC DNA]</scope>
    <source>
        <strain evidence="2 3">DSM 25661</strain>
    </source>
</reference>
<dbReference type="RefSeq" id="WP_073193717.1">
    <property type="nucleotide sequence ID" value="NZ_FQTW01000015.1"/>
</dbReference>
<evidence type="ECO:0000313" key="2">
    <source>
        <dbReference type="EMBL" id="SHF01227.1"/>
    </source>
</evidence>
<feature type="transmembrane region" description="Helical" evidence="1">
    <location>
        <begin position="20"/>
        <end position="42"/>
    </location>
</feature>
<gene>
    <name evidence="2" type="ORF">SAMN05444278_1153</name>
</gene>
<keyword evidence="1" id="KW-0812">Transmembrane</keyword>
<dbReference type="AlphaFoldDB" id="A0A1M4Y5Z2"/>
<dbReference type="Pfam" id="PF13644">
    <property type="entry name" value="DKNYY"/>
    <property type="match status" value="1"/>
</dbReference>
<keyword evidence="3" id="KW-1185">Reference proteome</keyword>
<dbReference type="OrthoDB" id="1150213at2"/>
<proteinExistence type="predicted"/>
<evidence type="ECO:0000256" key="1">
    <source>
        <dbReference type="SAM" id="Phobius"/>
    </source>
</evidence>
<dbReference type="STRING" id="1155689.SAMN05444278_1153"/>
<feature type="transmembrane region" description="Helical" evidence="1">
    <location>
        <begin position="80"/>
        <end position="100"/>
    </location>
</feature>